<dbReference type="GO" id="GO:0016301">
    <property type="term" value="F:kinase activity"/>
    <property type="evidence" value="ECO:0007669"/>
    <property type="project" value="InterPro"/>
</dbReference>
<protein>
    <submittedName>
        <fullName evidence="4">AAA family ATPase</fullName>
    </submittedName>
</protein>
<dbReference type="CDD" id="cd01983">
    <property type="entry name" value="SIMIBI"/>
    <property type="match status" value="1"/>
</dbReference>
<keyword evidence="5" id="KW-1185">Reference proteome</keyword>
<proteinExistence type="predicted"/>
<keyword evidence="2" id="KW-0067">ATP-binding</keyword>
<dbReference type="InterPro" id="IPR027417">
    <property type="entry name" value="P-loop_NTPase"/>
</dbReference>
<organism evidence="4 5">
    <name type="scientific">Caenimonas koreensis DSM 17982</name>
    <dbReference type="NCBI Taxonomy" id="1121255"/>
    <lineage>
        <taxon>Bacteria</taxon>
        <taxon>Pseudomonadati</taxon>
        <taxon>Pseudomonadota</taxon>
        <taxon>Betaproteobacteria</taxon>
        <taxon>Burkholderiales</taxon>
        <taxon>Comamonadaceae</taxon>
        <taxon>Caenimonas</taxon>
    </lineage>
</organism>
<evidence type="ECO:0000259" key="3">
    <source>
        <dbReference type="Pfam" id="PF06414"/>
    </source>
</evidence>
<dbReference type="AlphaFoldDB" id="A0A844BCG1"/>
<dbReference type="Proteomes" id="UP000487350">
    <property type="component" value="Unassembled WGS sequence"/>
</dbReference>
<dbReference type="InterPro" id="IPR010488">
    <property type="entry name" value="Zeta_toxin_domain"/>
</dbReference>
<gene>
    <name evidence="4" type="ORF">GHT07_18900</name>
</gene>
<evidence type="ECO:0000313" key="4">
    <source>
        <dbReference type="EMBL" id="MRD49349.1"/>
    </source>
</evidence>
<feature type="domain" description="Zeta toxin" evidence="3">
    <location>
        <begin position="25"/>
        <end position="212"/>
    </location>
</feature>
<evidence type="ECO:0000256" key="2">
    <source>
        <dbReference type="ARBA" id="ARBA00022840"/>
    </source>
</evidence>
<name>A0A844BCG1_9BURK</name>
<evidence type="ECO:0000256" key="1">
    <source>
        <dbReference type="ARBA" id="ARBA00022741"/>
    </source>
</evidence>
<accession>A0A844BCG1</accession>
<keyword evidence="1" id="KW-0547">Nucleotide-binding</keyword>
<comment type="caution">
    <text evidence="4">The sequence shown here is derived from an EMBL/GenBank/DDBJ whole genome shotgun (WGS) entry which is preliminary data.</text>
</comment>
<dbReference type="RefSeq" id="WP_323741015.1">
    <property type="nucleotide sequence ID" value="NZ_WJBU01000023.1"/>
</dbReference>
<reference evidence="4 5" key="1">
    <citation type="submission" date="2019-11" db="EMBL/GenBank/DDBJ databases">
        <title>Caenimonas koreensis gen. nov., sp. nov., isolated from activated sludge.</title>
        <authorList>
            <person name="Seung H.R."/>
        </authorList>
    </citation>
    <scope>NUCLEOTIDE SEQUENCE [LARGE SCALE GENOMIC DNA]</scope>
    <source>
        <strain evidence="4 5">EMB320</strain>
    </source>
</reference>
<dbReference type="GO" id="GO:0005524">
    <property type="term" value="F:ATP binding"/>
    <property type="evidence" value="ECO:0007669"/>
    <property type="project" value="UniProtKB-KW"/>
</dbReference>
<dbReference type="Pfam" id="PF06414">
    <property type="entry name" value="Zeta_toxin"/>
    <property type="match status" value="1"/>
</dbReference>
<evidence type="ECO:0000313" key="5">
    <source>
        <dbReference type="Proteomes" id="UP000487350"/>
    </source>
</evidence>
<dbReference type="EMBL" id="WJBU01000023">
    <property type="protein sequence ID" value="MRD49349.1"/>
    <property type="molecule type" value="Genomic_DNA"/>
</dbReference>
<dbReference type="SUPFAM" id="SSF52540">
    <property type="entry name" value="P-loop containing nucleoside triphosphate hydrolases"/>
    <property type="match status" value="1"/>
</dbReference>
<dbReference type="Gene3D" id="3.40.50.300">
    <property type="entry name" value="P-loop containing nucleotide triphosphate hydrolases"/>
    <property type="match status" value="1"/>
</dbReference>
<sequence>MATAAYQPLSDAEVREIASAYFSDRQAKTQAQNRPTIVLVGGQPGAGKSVAAAAVRSELAAQGGFIHVDADRMRERIRIGDSRPPSEQTQADAGRLVTSLRELAMQGRRNMVEEGTFRNADGAGKFIQSLREQGYRVELVAVATPREESLLGVYQRHEMQHAAGSNNPRFIAESYHDDALQGFDTTVAKTATQLDRVRVVNRTGELLYDSNSPRNSQGNAFEALATGRALSDAKLSALGKAWTAVEAAAAARSAPSAYLEAIAGHERRVQDMQKARIHDHAMTRLNANAATFARDSRFAQHTGNELVKAAYFRGFHEKAAQFHDLVPNFEKFDAKVADRAALGKLPDMGEFERPFALLRDRSEVGQSL</sequence>